<evidence type="ECO:0000256" key="2">
    <source>
        <dbReference type="SAM" id="SignalP"/>
    </source>
</evidence>
<dbReference type="AlphaFoldDB" id="A0A395JIF0"/>
<name>A0A395JIF0_9GAMM</name>
<accession>A0A395JIF0</accession>
<evidence type="ECO:0000259" key="3">
    <source>
        <dbReference type="Pfam" id="PF12697"/>
    </source>
</evidence>
<feature type="signal peptide" evidence="2">
    <location>
        <begin position="1"/>
        <end position="25"/>
    </location>
</feature>
<dbReference type="InterPro" id="IPR050261">
    <property type="entry name" value="FrsA_esterase"/>
</dbReference>
<gene>
    <name evidence="4" type="ORF">DFR28_103342</name>
</gene>
<organism evidence="4 5">
    <name type="scientific">Arenicella xantha</name>
    <dbReference type="NCBI Taxonomy" id="644221"/>
    <lineage>
        <taxon>Bacteria</taxon>
        <taxon>Pseudomonadati</taxon>
        <taxon>Pseudomonadota</taxon>
        <taxon>Gammaproteobacteria</taxon>
        <taxon>Arenicellales</taxon>
        <taxon>Arenicellaceae</taxon>
        <taxon>Arenicella</taxon>
    </lineage>
</organism>
<proteinExistence type="inferred from homology"/>
<keyword evidence="5" id="KW-1185">Reference proteome</keyword>
<dbReference type="EMBL" id="QNRT01000003">
    <property type="protein sequence ID" value="RBP49910.1"/>
    <property type="molecule type" value="Genomic_DNA"/>
</dbReference>
<dbReference type="Proteomes" id="UP000253083">
    <property type="component" value="Unassembled WGS sequence"/>
</dbReference>
<sequence>MNLVQGFMRRVLLCILVSTTLNSNAAPTASQSLASDYLSQWFSYDSSVPIDLTMTTLARDQIGERAELRFLSDDGQAVNGLIAFPSNHSSLKPKLAFALHPMGTNQQFWWSESSALAAQNLTSHLRQKGYIVISLDARLHGERGRQGFGPRELIARAHSDEPRLYIDTIIGSVRDYRLALHWALQEFDPQEVLVMGYSMGAQMSLLLASLEPSVTTVLAMVPPYVESAISPVAPRVHVPAISKAKVLWLAGRDDPYSSKDQTEQTFEQIGSQDKTVVWFDSGHRLPPDFIEVALSFFDSLQDGGSNE</sequence>
<evidence type="ECO:0000313" key="5">
    <source>
        <dbReference type="Proteomes" id="UP000253083"/>
    </source>
</evidence>
<evidence type="ECO:0000313" key="4">
    <source>
        <dbReference type="EMBL" id="RBP49910.1"/>
    </source>
</evidence>
<keyword evidence="4" id="KW-0645">Protease</keyword>
<comment type="caution">
    <text evidence="4">The sequence shown here is derived from an EMBL/GenBank/DDBJ whole genome shotgun (WGS) entry which is preliminary data.</text>
</comment>
<evidence type="ECO:0000256" key="1">
    <source>
        <dbReference type="ARBA" id="ARBA00038115"/>
    </source>
</evidence>
<comment type="similarity">
    <text evidence="1">Belongs to the AB hydrolase superfamily. FUS2 hydrolase family.</text>
</comment>
<dbReference type="RefSeq" id="WP_113954894.1">
    <property type="nucleotide sequence ID" value="NZ_QNRT01000003.1"/>
</dbReference>
<protein>
    <submittedName>
        <fullName evidence="4">Serine aminopeptidase S33 family</fullName>
    </submittedName>
</protein>
<dbReference type="GO" id="GO:0004177">
    <property type="term" value="F:aminopeptidase activity"/>
    <property type="evidence" value="ECO:0007669"/>
    <property type="project" value="UniProtKB-KW"/>
</dbReference>
<reference evidence="4 5" key="1">
    <citation type="submission" date="2018-06" db="EMBL/GenBank/DDBJ databases">
        <title>Genomic Encyclopedia of Type Strains, Phase IV (KMG-IV): sequencing the most valuable type-strain genomes for metagenomic binning, comparative biology and taxonomic classification.</title>
        <authorList>
            <person name="Goeker M."/>
        </authorList>
    </citation>
    <scope>NUCLEOTIDE SEQUENCE [LARGE SCALE GENOMIC DNA]</scope>
    <source>
        <strain evidence="4 5">DSM 24032</strain>
    </source>
</reference>
<dbReference type="InterPro" id="IPR000073">
    <property type="entry name" value="AB_hydrolase_1"/>
</dbReference>
<dbReference type="InParanoid" id="A0A395JIF0"/>
<dbReference type="SUPFAM" id="SSF53474">
    <property type="entry name" value="alpha/beta-Hydrolases"/>
    <property type="match status" value="1"/>
</dbReference>
<keyword evidence="4" id="KW-0378">Hydrolase</keyword>
<dbReference type="Gene3D" id="3.40.50.1820">
    <property type="entry name" value="alpha/beta hydrolase"/>
    <property type="match status" value="1"/>
</dbReference>
<dbReference type="OrthoDB" id="9804723at2"/>
<dbReference type="PANTHER" id="PTHR22946">
    <property type="entry name" value="DIENELACTONE HYDROLASE DOMAIN-CONTAINING PROTEIN-RELATED"/>
    <property type="match status" value="1"/>
</dbReference>
<dbReference type="InterPro" id="IPR029058">
    <property type="entry name" value="AB_hydrolase_fold"/>
</dbReference>
<feature type="chain" id="PRO_5017428359" evidence="2">
    <location>
        <begin position="26"/>
        <end position="307"/>
    </location>
</feature>
<keyword evidence="4" id="KW-0031">Aminopeptidase</keyword>
<keyword evidence="2" id="KW-0732">Signal</keyword>
<feature type="domain" description="AB hydrolase-1" evidence="3">
    <location>
        <begin position="99"/>
        <end position="261"/>
    </location>
</feature>
<dbReference type="Pfam" id="PF12697">
    <property type="entry name" value="Abhydrolase_6"/>
    <property type="match status" value="1"/>
</dbReference>